<sequence>MLKKAIFLLSISAAFCAQGASLLTESELEQIKQVKEQYNNTTELKELTEVNSSIFTYTNQTAQLESAIIRGKKTYHEFQLKMSEEMLSGTEESTNYYFDSMKKVSKEIKSDQEKIKTNTALIAQNKKKIDKLNDAIRESNKIYNEKLTSLKENAVSRIKKEFASPIPIKLNGKLKCSPYQSIRECFENKQTNSKLVNDAIASRFGQINIKSNVNKFNVDSAQMDYDGNVTYNVSFNLFVQYNEDINVQIIKEIGVESFDVKLVSNQAASFYVNGLPVGEGVNVMVKIPKGQHSILAKYNGQQESTVQNITDAVSLTYNFES</sequence>
<gene>
    <name evidence="3" type="ORF">C9I89_06845</name>
</gene>
<organism evidence="3 4">
    <name type="scientific">Photobacterium lipolyticum</name>
    <dbReference type="NCBI Taxonomy" id="266810"/>
    <lineage>
        <taxon>Bacteria</taxon>
        <taxon>Pseudomonadati</taxon>
        <taxon>Pseudomonadota</taxon>
        <taxon>Gammaproteobacteria</taxon>
        <taxon>Vibrionales</taxon>
        <taxon>Vibrionaceae</taxon>
        <taxon>Photobacterium</taxon>
    </lineage>
</organism>
<dbReference type="OrthoDB" id="5810809at2"/>
<evidence type="ECO:0000256" key="2">
    <source>
        <dbReference type="SAM" id="SignalP"/>
    </source>
</evidence>
<accession>A0A2T3N1N4</accession>
<keyword evidence="2" id="KW-0732">Signal</keyword>
<comment type="caution">
    <text evidence="3">The sequence shown here is derived from an EMBL/GenBank/DDBJ whole genome shotgun (WGS) entry which is preliminary data.</text>
</comment>
<feature type="signal peptide" evidence="2">
    <location>
        <begin position="1"/>
        <end position="19"/>
    </location>
</feature>
<dbReference type="EMBL" id="PYMC01000003">
    <property type="protein sequence ID" value="PSW06219.1"/>
    <property type="molecule type" value="Genomic_DNA"/>
</dbReference>
<name>A0A2T3N1N4_9GAMM</name>
<keyword evidence="4" id="KW-1185">Reference proteome</keyword>
<evidence type="ECO:0008006" key="5">
    <source>
        <dbReference type="Google" id="ProtNLM"/>
    </source>
</evidence>
<feature type="coiled-coil region" evidence="1">
    <location>
        <begin position="122"/>
        <end position="153"/>
    </location>
</feature>
<dbReference type="AlphaFoldDB" id="A0A2T3N1N4"/>
<proteinExistence type="predicted"/>
<protein>
    <recommendedName>
        <fullName evidence="5">PEGA domain-containing protein</fullName>
    </recommendedName>
</protein>
<dbReference type="Proteomes" id="UP000240904">
    <property type="component" value="Unassembled WGS sequence"/>
</dbReference>
<reference evidence="3 4" key="1">
    <citation type="submission" date="2018-03" db="EMBL/GenBank/DDBJ databases">
        <title>Whole genome sequencing of Histamine producing bacteria.</title>
        <authorList>
            <person name="Butler K."/>
        </authorList>
    </citation>
    <scope>NUCLEOTIDE SEQUENCE [LARGE SCALE GENOMIC DNA]</scope>
    <source>
        <strain evidence="3 4">DSM 16190</strain>
    </source>
</reference>
<evidence type="ECO:0000313" key="3">
    <source>
        <dbReference type="EMBL" id="PSW06219.1"/>
    </source>
</evidence>
<keyword evidence="1" id="KW-0175">Coiled coil</keyword>
<feature type="chain" id="PRO_5015628793" description="PEGA domain-containing protein" evidence="2">
    <location>
        <begin position="20"/>
        <end position="321"/>
    </location>
</feature>
<dbReference type="RefSeq" id="WP_107282598.1">
    <property type="nucleotide sequence ID" value="NZ_PYMC01000003.1"/>
</dbReference>
<evidence type="ECO:0000313" key="4">
    <source>
        <dbReference type="Proteomes" id="UP000240904"/>
    </source>
</evidence>
<evidence type="ECO:0000256" key="1">
    <source>
        <dbReference type="SAM" id="Coils"/>
    </source>
</evidence>